<comment type="subunit">
    <text evidence="7">Monomer.</text>
</comment>
<feature type="binding site" evidence="7">
    <location>
        <position position="301"/>
    </location>
    <ligand>
        <name>3-phosphoshikimate</name>
        <dbReference type="ChEBI" id="CHEBI:145989"/>
    </ligand>
</feature>
<feature type="binding site" evidence="7">
    <location>
        <position position="373"/>
    </location>
    <ligand>
        <name>phosphoenolpyruvate</name>
        <dbReference type="ChEBI" id="CHEBI:58702"/>
    </ligand>
</feature>
<feature type="binding site" evidence="7">
    <location>
        <position position="328"/>
    </location>
    <ligand>
        <name>3-phosphoshikimate</name>
        <dbReference type="ChEBI" id="CHEBI:145989"/>
    </ligand>
</feature>
<comment type="similarity">
    <text evidence="2 7">Belongs to the EPSP synthase family.</text>
</comment>
<dbReference type="AlphaFoldDB" id="A0A1Y1CNA8"/>
<proteinExistence type="inferred from homology"/>
<gene>
    <name evidence="7" type="primary">aroA</name>
    <name evidence="10" type="ORF">ALGA_3637</name>
</gene>
<feature type="binding site" evidence="7">
    <location>
        <position position="187"/>
    </location>
    <ligand>
        <name>3-phosphoshikimate</name>
        <dbReference type="ChEBI" id="CHEBI:145989"/>
    </ligand>
</feature>
<dbReference type="InterPro" id="IPR036968">
    <property type="entry name" value="Enolpyruvate_Tfrase_sf"/>
</dbReference>
<feature type="binding site" evidence="7">
    <location>
        <position position="21"/>
    </location>
    <ligand>
        <name>3-phosphoshikimate</name>
        <dbReference type="ChEBI" id="CHEBI:145989"/>
    </ligand>
</feature>
<comment type="subcellular location">
    <subcellularLocation>
        <location evidence="7">Cytoplasm</location>
    </subcellularLocation>
</comment>
<dbReference type="HAMAP" id="MF_00210">
    <property type="entry name" value="EPSP_synth"/>
    <property type="match status" value="1"/>
</dbReference>
<feature type="binding site" evidence="7">
    <location>
        <position position="162"/>
    </location>
    <ligand>
        <name>phosphoenolpyruvate</name>
        <dbReference type="ChEBI" id="CHEBI:58702"/>
    </ligand>
</feature>
<feature type="binding site" evidence="7">
    <location>
        <position position="116"/>
    </location>
    <ligand>
        <name>phosphoenolpyruvate</name>
        <dbReference type="ChEBI" id="CHEBI:58702"/>
    </ligand>
</feature>
<feature type="region of interest" description="Disordered" evidence="8">
    <location>
        <begin position="1"/>
        <end position="20"/>
    </location>
</feature>
<dbReference type="EC" id="2.5.1.19" evidence="7"/>
<dbReference type="RefSeq" id="WP_096431797.1">
    <property type="nucleotide sequence ID" value="NZ_AP018042.1"/>
</dbReference>
<dbReference type="UniPathway" id="UPA00053">
    <property type="reaction ID" value="UER00089"/>
</dbReference>
<keyword evidence="5 7" id="KW-0057">Aromatic amino acid biosynthesis</keyword>
<comment type="function">
    <text evidence="7">Catalyzes the transfer of the enolpyruvyl moiety of phosphoenolpyruvate (PEP) to the 5-hydroxyl of shikimate-3-phosphate (S3P) to produce enolpyruvyl shikimate-3-phosphate and inorganic phosphate.</text>
</comment>
<dbReference type="EMBL" id="AP018042">
    <property type="protein sequence ID" value="BAX81929.1"/>
    <property type="molecule type" value="Genomic_DNA"/>
</dbReference>
<dbReference type="InterPro" id="IPR001986">
    <property type="entry name" value="Enolpyruvate_Tfrase_dom"/>
</dbReference>
<evidence type="ECO:0000256" key="1">
    <source>
        <dbReference type="ARBA" id="ARBA00004811"/>
    </source>
</evidence>
<comment type="pathway">
    <text evidence="1 7">Metabolic intermediate biosynthesis; chorismate biosynthesis; chorismate from D-erythrose 4-phosphate and phosphoenolpyruvate: step 6/7.</text>
</comment>
<name>A0A1Y1CNA8_9BACT</name>
<sequence length="425" mass="46287">MRVRIQSSTIKGRLTPPSSKSMMQRALAAAMLANGDSVIHNPCKCEDADAATDIIQRMGSVVTKKENSLEITSKVSEAPKSIHVGESGLSLRMFSPIVALKPEEMEITGTGSILNRPVQNIIEGLENLGIECENPGKGFLPIRIKGGYKSNFAKIDGSLGSQFLTGLLMALPLRKEDTTLKVSNLKSIPYINMTLDLIKHFGIEIEHENYENFQIKGNQIYQPTEYTIEADWSSAAPLLVAGALKGIVTLEHMNPDSYQADKAILDALQKCGASIAWEGNNLTVEKKDLNAFDFDATHSPDLFPPLVALAAHCVGESRITGVHRLEHKECNRGVVLKKEFAKLGVRIRIEGDEMIIPGGDVQGGLAKSNNDHRIAMALAVTALASPSPIEIGQHECVAKSYPEFFTDLRKIGGGVAQFYFDSQFV</sequence>
<comment type="catalytic activity">
    <reaction evidence="6">
        <text>3-phosphoshikimate + phosphoenolpyruvate = 5-O-(1-carboxyvinyl)-3-phosphoshikimate + phosphate</text>
        <dbReference type="Rhea" id="RHEA:21256"/>
        <dbReference type="ChEBI" id="CHEBI:43474"/>
        <dbReference type="ChEBI" id="CHEBI:57701"/>
        <dbReference type="ChEBI" id="CHEBI:58702"/>
        <dbReference type="ChEBI" id="CHEBI:145989"/>
        <dbReference type="EC" id="2.5.1.19"/>
    </reaction>
    <physiologicalReaction direction="left-to-right" evidence="6">
        <dbReference type="Rhea" id="RHEA:21257"/>
    </physiologicalReaction>
</comment>
<evidence type="ECO:0000256" key="7">
    <source>
        <dbReference type="HAMAP-Rule" id="MF_00210"/>
    </source>
</evidence>
<keyword evidence="3 7" id="KW-0028">Amino-acid biosynthesis</keyword>
<feature type="active site" description="Proton acceptor" evidence="7">
    <location>
        <position position="301"/>
    </location>
</feature>
<dbReference type="OrthoDB" id="9809920at2"/>
<dbReference type="SUPFAM" id="SSF55205">
    <property type="entry name" value="EPT/RTPC-like"/>
    <property type="match status" value="1"/>
</dbReference>
<reference evidence="10 11" key="1">
    <citation type="journal article" date="2018" name="Mar. Genomics">
        <title>Complete genome sequence of Marinifilaceae bacterium strain SPP2, isolated from the Antarctic marine sediment.</title>
        <authorList>
            <person name="Watanabe M."/>
            <person name="Kojima H."/>
            <person name="Fukui M."/>
        </authorList>
    </citation>
    <scope>NUCLEOTIDE SEQUENCE [LARGE SCALE GENOMIC DNA]</scope>
    <source>
        <strain evidence="10 11">SPP2</strain>
    </source>
</reference>
<organism evidence="10 11">
    <name type="scientific">Labilibaculum antarcticum</name>
    <dbReference type="NCBI Taxonomy" id="1717717"/>
    <lineage>
        <taxon>Bacteria</taxon>
        <taxon>Pseudomonadati</taxon>
        <taxon>Bacteroidota</taxon>
        <taxon>Bacteroidia</taxon>
        <taxon>Marinilabiliales</taxon>
        <taxon>Marinifilaceae</taxon>
        <taxon>Labilibaculum</taxon>
    </lineage>
</organism>
<evidence type="ECO:0000313" key="11">
    <source>
        <dbReference type="Proteomes" id="UP000218267"/>
    </source>
</evidence>
<reference evidence="11" key="2">
    <citation type="journal article" date="2020" name="Antonie Van Leeuwenhoek">
        <title>Labilibaculum antarcticum sp. nov., a novel facultative anaerobic, psychrotorelant bacterium isolated from marine sediment of Antarctica.</title>
        <authorList>
            <person name="Watanabe M."/>
            <person name="Kojima H."/>
            <person name="Fukui M."/>
        </authorList>
    </citation>
    <scope>NUCLEOTIDE SEQUENCE [LARGE SCALE GENOMIC DNA]</scope>
    <source>
        <strain evidence="11">SPP2</strain>
    </source>
</reference>
<evidence type="ECO:0000256" key="2">
    <source>
        <dbReference type="ARBA" id="ARBA00009948"/>
    </source>
</evidence>
<keyword evidence="4 7" id="KW-0808">Transferase</keyword>
<feature type="binding site" evidence="7">
    <location>
        <position position="162"/>
    </location>
    <ligand>
        <name>3-phosphoshikimate</name>
        <dbReference type="ChEBI" id="CHEBI:145989"/>
    </ligand>
</feature>
<feature type="binding site" evidence="7">
    <location>
        <position position="25"/>
    </location>
    <ligand>
        <name>3-phosphoshikimate</name>
        <dbReference type="ChEBI" id="CHEBI:145989"/>
    </ligand>
</feature>
<dbReference type="CDD" id="cd01556">
    <property type="entry name" value="EPSP_synthase"/>
    <property type="match status" value="1"/>
</dbReference>
<feature type="domain" description="Enolpyruvate transferase" evidence="9">
    <location>
        <begin position="7"/>
        <end position="408"/>
    </location>
</feature>
<dbReference type="Proteomes" id="UP000218267">
    <property type="component" value="Chromosome"/>
</dbReference>
<evidence type="ECO:0000313" key="10">
    <source>
        <dbReference type="EMBL" id="BAX81929.1"/>
    </source>
</evidence>
<dbReference type="Gene3D" id="3.65.10.10">
    <property type="entry name" value="Enolpyruvate transferase domain"/>
    <property type="match status" value="2"/>
</dbReference>
<dbReference type="InterPro" id="IPR013792">
    <property type="entry name" value="RNA3'P_cycl/enolpyr_Trfase_a/b"/>
</dbReference>
<dbReference type="Pfam" id="PF00275">
    <property type="entry name" value="EPSP_synthase"/>
    <property type="match status" value="1"/>
</dbReference>
<feature type="binding site" evidence="7">
    <location>
        <position position="399"/>
    </location>
    <ligand>
        <name>phosphoenolpyruvate</name>
        <dbReference type="ChEBI" id="CHEBI:58702"/>
    </ligand>
</feature>
<keyword evidence="11" id="KW-1185">Reference proteome</keyword>
<dbReference type="GO" id="GO:0008652">
    <property type="term" value="P:amino acid biosynthetic process"/>
    <property type="evidence" value="ECO:0007669"/>
    <property type="project" value="UniProtKB-KW"/>
</dbReference>
<evidence type="ECO:0000256" key="3">
    <source>
        <dbReference type="ARBA" id="ARBA00022605"/>
    </source>
</evidence>
<feature type="binding site" evidence="7">
    <location>
        <position position="161"/>
    </location>
    <ligand>
        <name>3-phosphoshikimate</name>
        <dbReference type="ChEBI" id="CHEBI:145989"/>
    </ligand>
</feature>
<dbReference type="KEGG" id="mbas:ALGA_3637"/>
<evidence type="ECO:0000256" key="4">
    <source>
        <dbReference type="ARBA" id="ARBA00022679"/>
    </source>
</evidence>
<evidence type="ECO:0000256" key="6">
    <source>
        <dbReference type="ARBA" id="ARBA00044633"/>
    </source>
</evidence>
<accession>A0A1Y1CNA8</accession>
<dbReference type="PANTHER" id="PTHR21090:SF5">
    <property type="entry name" value="PENTAFUNCTIONAL AROM POLYPEPTIDE"/>
    <property type="match status" value="1"/>
</dbReference>
<feature type="binding site" evidence="7">
    <location>
        <position position="88"/>
    </location>
    <ligand>
        <name>phosphoenolpyruvate</name>
        <dbReference type="ChEBI" id="CHEBI:58702"/>
    </ligand>
</feature>
<feature type="binding site" evidence="7">
    <location>
        <position position="332"/>
    </location>
    <ligand>
        <name>phosphoenolpyruvate</name>
        <dbReference type="ChEBI" id="CHEBI:58702"/>
    </ligand>
</feature>
<dbReference type="GO" id="GO:0009073">
    <property type="term" value="P:aromatic amino acid family biosynthetic process"/>
    <property type="evidence" value="ECO:0007669"/>
    <property type="project" value="UniProtKB-KW"/>
</dbReference>
<dbReference type="PANTHER" id="PTHR21090">
    <property type="entry name" value="AROM/DEHYDROQUINATE SYNTHASE"/>
    <property type="match status" value="1"/>
</dbReference>
<comment type="caution">
    <text evidence="7">Lacks conserved residue(s) required for the propagation of feature annotation.</text>
</comment>
<protein>
    <recommendedName>
        <fullName evidence="7">3-phosphoshikimate 1-carboxyvinyltransferase</fullName>
        <ecNumber evidence="7">2.5.1.19</ecNumber>
    </recommendedName>
    <alternativeName>
        <fullName evidence="7">5-enolpyruvylshikimate-3-phosphate synthase</fullName>
        <shortName evidence="7">EPSP synthase</shortName>
        <shortName evidence="7">EPSPS</shortName>
    </alternativeName>
</protein>
<dbReference type="GO" id="GO:0003866">
    <property type="term" value="F:3-phosphoshikimate 1-carboxyvinyltransferase activity"/>
    <property type="evidence" value="ECO:0007669"/>
    <property type="project" value="UniProtKB-UniRule"/>
</dbReference>
<feature type="binding site" evidence="7">
    <location>
        <position position="20"/>
    </location>
    <ligand>
        <name>phosphoenolpyruvate</name>
        <dbReference type="ChEBI" id="CHEBI:58702"/>
    </ligand>
</feature>
<evidence type="ECO:0000256" key="5">
    <source>
        <dbReference type="ARBA" id="ARBA00023141"/>
    </source>
</evidence>
<dbReference type="InterPro" id="IPR006264">
    <property type="entry name" value="EPSP_synthase"/>
</dbReference>
<dbReference type="GO" id="GO:0009423">
    <property type="term" value="P:chorismate biosynthetic process"/>
    <property type="evidence" value="ECO:0007669"/>
    <property type="project" value="UniProtKB-UniRule"/>
</dbReference>
<keyword evidence="7" id="KW-0963">Cytoplasm</keyword>
<evidence type="ECO:0000259" key="9">
    <source>
        <dbReference type="Pfam" id="PF00275"/>
    </source>
</evidence>
<evidence type="ECO:0000256" key="8">
    <source>
        <dbReference type="SAM" id="MobiDB-lite"/>
    </source>
</evidence>
<feature type="binding site" evidence="7">
    <location>
        <position position="20"/>
    </location>
    <ligand>
        <name>3-phosphoshikimate</name>
        <dbReference type="ChEBI" id="CHEBI:145989"/>
    </ligand>
</feature>
<dbReference type="NCBIfam" id="TIGR01356">
    <property type="entry name" value="aroA"/>
    <property type="match status" value="1"/>
</dbReference>
<dbReference type="PIRSF" id="PIRSF000505">
    <property type="entry name" value="EPSPS"/>
    <property type="match status" value="1"/>
</dbReference>
<dbReference type="GO" id="GO:0005737">
    <property type="term" value="C:cytoplasm"/>
    <property type="evidence" value="ECO:0007669"/>
    <property type="project" value="UniProtKB-SubCell"/>
</dbReference>